<comment type="caution">
    <text evidence="6">The sequence shown here is derived from an EMBL/GenBank/DDBJ whole genome shotgun (WGS) entry which is preliminary data.</text>
</comment>
<protein>
    <submittedName>
        <fullName evidence="6">Glycine betaine/proline transport system substrate-binding protein</fullName>
    </submittedName>
</protein>
<dbReference type="Proteomes" id="UP000189670">
    <property type="component" value="Unassembled WGS sequence"/>
</dbReference>
<proteinExistence type="predicted"/>
<dbReference type="Gene3D" id="3.40.190.10">
    <property type="entry name" value="Periplasmic binding protein-like II"/>
    <property type="match status" value="1"/>
</dbReference>
<dbReference type="EMBL" id="ATBP01000080">
    <property type="protein sequence ID" value="ETR73192.1"/>
    <property type="molecule type" value="Genomic_DNA"/>
</dbReference>
<evidence type="ECO:0000256" key="1">
    <source>
        <dbReference type="ARBA" id="ARBA00004236"/>
    </source>
</evidence>
<feature type="domain" description="ABC-type glycine betaine transport system substrate-binding" evidence="5">
    <location>
        <begin position="32"/>
        <end position="292"/>
    </location>
</feature>
<dbReference type="SUPFAM" id="SSF53850">
    <property type="entry name" value="Periplasmic binding protein-like II"/>
    <property type="match status" value="1"/>
</dbReference>
<sequence>MRMKHMIYVLCIVTILLSILVAPGYGKKSSIVRLAYVEWSSEIASTHLVQAVIQEKMGKICHIIPMEADEMWEAVAKGTVDAMVSAWLPETQMNLYKTYKDQVDNLGPNLDNARVGLVVPNITVGRQTMGSGLRNKPYITTNSITELPEYLREFRGKIIGIDPKAGIMERTREAIKVYGLNQYRLINGSEVSMTAELSNAIRKQRWIVVTGWIPHWMFGRWNLKFLEDPKKVYGNKEHISTIARKGLQQDMPVIYRFLDRFNWNAKEMDQLMVWIKDDQGMYPYEKALRWIRYNQDQVNSWIE</sequence>
<dbReference type="PANTHER" id="PTHR47737">
    <property type="entry name" value="GLYCINE BETAINE/PROLINE BETAINE TRANSPORT SYSTEM PERMEASE PROTEIN PROW"/>
    <property type="match status" value="1"/>
</dbReference>
<gene>
    <name evidence="6" type="ORF">OMM_01132</name>
</gene>
<dbReference type="Gene3D" id="3.40.190.100">
    <property type="entry name" value="Glycine betaine-binding periplasmic protein, domain 2"/>
    <property type="match status" value="1"/>
</dbReference>
<evidence type="ECO:0000313" key="7">
    <source>
        <dbReference type="Proteomes" id="UP000189670"/>
    </source>
</evidence>
<accession>A0A1V1PE55</accession>
<evidence type="ECO:0000256" key="4">
    <source>
        <dbReference type="ARBA" id="ARBA00023136"/>
    </source>
</evidence>
<dbReference type="GO" id="GO:0043190">
    <property type="term" value="C:ATP-binding cassette (ABC) transporter complex"/>
    <property type="evidence" value="ECO:0007669"/>
    <property type="project" value="InterPro"/>
</dbReference>
<evidence type="ECO:0000256" key="2">
    <source>
        <dbReference type="ARBA" id="ARBA00022448"/>
    </source>
</evidence>
<evidence type="ECO:0000256" key="3">
    <source>
        <dbReference type="ARBA" id="ARBA00022475"/>
    </source>
</evidence>
<name>A0A1V1PE55_9BACT</name>
<dbReference type="AlphaFoldDB" id="A0A1V1PE55"/>
<organism evidence="6 7">
    <name type="scientific">Candidatus Magnetoglobus multicellularis str. Araruama</name>
    <dbReference type="NCBI Taxonomy" id="890399"/>
    <lineage>
        <taxon>Bacteria</taxon>
        <taxon>Pseudomonadati</taxon>
        <taxon>Thermodesulfobacteriota</taxon>
        <taxon>Desulfobacteria</taxon>
        <taxon>Desulfobacterales</taxon>
        <taxon>Desulfobacteraceae</taxon>
        <taxon>Candidatus Magnetoglobus</taxon>
    </lineage>
</organism>
<evidence type="ECO:0000313" key="6">
    <source>
        <dbReference type="EMBL" id="ETR73192.1"/>
    </source>
</evidence>
<dbReference type="Pfam" id="PF04069">
    <property type="entry name" value="OpuAC"/>
    <property type="match status" value="1"/>
</dbReference>
<dbReference type="GO" id="GO:0015226">
    <property type="term" value="F:carnitine transmembrane transporter activity"/>
    <property type="evidence" value="ECO:0007669"/>
    <property type="project" value="TreeGrafter"/>
</dbReference>
<reference evidence="7" key="1">
    <citation type="submission" date="2012-11" db="EMBL/GenBank/DDBJ databases">
        <authorList>
            <person name="Lucero-Rivera Y.E."/>
            <person name="Tovar-Ramirez D."/>
        </authorList>
    </citation>
    <scope>NUCLEOTIDE SEQUENCE [LARGE SCALE GENOMIC DNA]</scope>
    <source>
        <strain evidence="7">Araruama</strain>
    </source>
</reference>
<dbReference type="GO" id="GO:0031460">
    <property type="term" value="P:glycine betaine transport"/>
    <property type="evidence" value="ECO:0007669"/>
    <property type="project" value="TreeGrafter"/>
</dbReference>
<evidence type="ECO:0000259" key="5">
    <source>
        <dbReference type="Pfam" id="PF04069"/>
    </source>
</evidence>
<keyword evidence="3" id="KW-1003">Cell membrane</keyword>
<keyword evidence="2" id="KW-0813">Transport</keyword>
<dbReference type="InterPro" id="IPR007210">
    <property type="entry name" value="ABC_Gly_betaine_transp_sub-bd"/>
</dbReference>
<dbReference type="CDD" id="cd13639">
    <property type="entry name" value="PBP2_OpuAC_like"/>
    <property type="match status" value="1"/>
</dbReference>
<dbReference type="PANTHER" id="PTHR47737:SF1">
    <property type="entry name" value="GLYCINE BETAINE_PROLINE BETAINE TRANSPORT SYSTEM PERMEASE PROTEIN PROW"/>
    <property type="match status" value="1"/>
</dbReference>
<dbReference type="GO" id="GO:0005275">
    <property type="term" value="F:amine transmembrane transporter activity"/>
    <property type="evidence" value="ECO:0007669"/>
    <property type="project" value="TreeGrafter"/>
</dbReference>
<comment type="subcellular location">
    <subcellularLocation>
        <location evidence="1">Cell membrane</location>
    </subcellularLocation>
</comment>
<dbReference type="GO" id="GO:0015871">
    <property type="term" value="P:choline transport"/>
    <property type="evidence" value="ECO:0007669"/>
    <property type="project" value="TreeGrafter"/>
</dbReference>
<keyword evidence="4" id="KW-0472">Membrane</keyword>